<dbReference type="AlphaFoldDB" id="E8N6D7"/>
<reference evidence="2 3" key="1">
    <citation type="submission" date="2010-12" db="EMBL/GenBank/DDBJ databases">
        <title>Whole genome sequence of Anaerolinea thermophila UNI-1.</title>
        <authorList>
            <person name="Narita-Yamada S."/>
            <person name="Kishi E."/>
            <person name="Watanabe Y."/>
            <person name="Takasaki K."/>
            <person name="Ankai A."/>
            <person name="Oguchi A."/>
            <person name="Fukui S."/>
            <person name="Takahashi M."/>
            <person name="Yashiro I."/>
            <person name="Hosoyama A."/>
            <person name="Sekiguchi Y."/>
            <person name="Hanada S."/>
            <person name="Fujita N."/>
        </authorList>
    </citation>
    <scope>NUCLEOTIDE SEQUENCE [LARGE SCALE GENOMIC DNA]</scope>
    <source>
        <strain evidence="3">DSM 14523 / JCM 11388 / NBRC 100420 / UNI-1</strain>
    </source>
</reference>
<evidence type="ECO:0000313" key="3">
    <source>
        <dbReference type="Proteomes" id="UP000008922"/>
    </source>
</evidence>
<evidence type="ECO:0000313" key="2">
    <source>
        <dbReference type="EMBL" id="BAJ64001.1"/>
    </source>
</evidence>
<dbReference type="GO" id="GO:0016491">
    <property type="term" value="F:oxidoreductase activity"/>
    <property type="evidence" value="ECO:0007669"/>
    <property type="project" value="InterPro"/>
</dbReference>
<dbReference type="InterPro" id="IPR000866">
    <property type="entry name" value="AhpC/TSA"/>
</dbReference>
<dbReference type="InterPro" id="IPR036249">
    <property type="entry name" value="Thioredoxin-like_sf"/>
</dbReference>
<dbReference type="SUPFAM" id="SSF52833">
    <property type="entry name" value="Thioredoxin-like"/>
    <property type="match status" value="1"/>
</dbReference>
<accession>E8N6D7</accession>
<dbReference type="HOGENOM" id="CLU_3211697_0_0_0"/>
<name>E8N6D7_ANATU</name>
<proteinExistence type="predicted"/>
<dbReference type="Gene3D" id="3.40.30.10">
    <property type="entry name" value="Glutaredoxin"/>
    <property type="match status" value="1"/>
</dbReference>
<feature type="domain" description="Alkyl hydroperoxide reductase subunit C/ Thiol specific antioxidant" evidence="1">
    <location>
        <begin position="10"/>
        <end position="40"/>
    </location>
</feature>
<evidence type="ECO:0000259" key="1">
    <source>
        <dbReference type="Pfam" id="PF00578"/>
    </source>
</evidence>
<dbReference type="STRING" id="926569.ANT_19750"/>
<dbReference type="GO" id="GO:0016209">
    <property type="term" value="F:antioxidant activity"/>
    <property type="evidence" value="ECO:0007669"/>
    <property type="project" value="InterPro"/>
</dbReference>
<dbReference type="eggNOG" id="COG1225">
    <property type="taxonomic scope" value="Bacteria"/>
</dbReference>
<dbReference type="Proteomes" id="UP000008922">
    <property type="component" value="Chromosome"/>
</dbReference>
<protein>
    <recommendedName>
        <fullName evidence="1">Alkyl hydroperoxide reductase subunit C/ Thiol specific antioxidant domain-containing protein</fullName>
    </recommendedName>
</protein>
<dbReference type="KEGG" id="atm:ANT_19750"/>
<dbReference type="EMBL" id="AP012029">
    <property type="protein sequence ID" value="BAJ64001.1"/>
    <property type="molecule type" value="Genomic_DNA"/>
</dbReference>
<gene>
    <name evidence="2" type="ordered locus">ANT_19750</name>
</gene>
<dbReference type="InParanoid" id="E8N6D7"/>
<organism evidence="2 3">
    <name type="scientific">Anaerolinea thermophila (strain DSM 14523 / JCM 11388 / NBRC 100420 / UNI-1)</name>
    <dbReference type="NCBI Taxonomy" id="926569"/>
    <lineage>
        <taxon>Bacteria</taxon>
        <taxon>Bacillati</taxon>
        <taxon>Chloroflexota</taxon>
        <taxon>Anaerolineae</taxon>
        <taxon>Anaerolineales</taxon>
        <taxon>Anaerolineaceae</taxon>
        <taxon>Anaerolinea</taxon>
    </lineage>
</organism>
<sequence>MGGRLLHLMEAPDFELTDTQGNLIRLSDYRGRKPVVLVLLRGFI</sequence>
<dbReference type="Pfam" id="PF00578">
    <property type="entry name" value="AhpC-TSA"/>
    <property type="match status" value="1"/>
</dbReference>
<keyword evidence="3" id="KW-1185">Reference proteome</keyword>